<evidence type="ECO:0000313" key="2">
    <source>
        <dbReference type="EMBL" id="KAH0820892.1"/>
    </source>
</evidence>
<dbReference type="InterPro" id="IPR047501">
    <property type="entry name" value="DD_CATIP"/>
</dbReference>
<dbReference type="Pfam" id="PF21772">
    <property type="entry name" value="CATIP_N"/>
    <property type="match status" value="1"/>
</dbReference>
<name>A0A8J6HUJ8_TENMO</name>
<sequence length="286" mass="33306">MPFGMAFLIECVNSGDDVRVHVLITGDGILNNYWKYVKLDDGLDQQALYVNSQEDFYYLRHDKKKDIFYSPKKARNLICEGASFILMRYLAIAKFVGTFEVTTLYINGDLCRNIYECKGPSSGIVNDNKIDVCKIYRTIIEECGIEHKSITLMTLSGQILKQEWRFCNYILQINPLVDLSNKEPTGHERIPLEKSFGKDLQLLSLYMDAKTINKKLIENYMEDHPEIKDMLADYVQTVLQLKPEDVFEFTAKYFLAFTPALLPQSEYFEGPFDVDDDEDYEFWKYL</sequence>
<dbReference type="PANTHER" id="PTHR15505">
    <property type="entry name" value="RIIA DOMAIN-CONTAINING PROTEIN 1"/>
    <property type="match status" value="1"/>
</dbReference>
<evidence type="ECO:0000259" key="1">
    <source>
        <dbReference type="Pfam" id="PF21772"/>
    </source>
</evidence>
<dbReference type="Gene3D" id="1.20.890.10">
    <property type="entry name" value="cAMP-dependent protein kinase regulatory subunit, dimerization-anchoring domain"/>
    <property type="match status" value="1"/>
</dbReference>
<dbReference type="Proteomes" id="UP000719412">
    <property type="component" value="Unassembled WGS sequence"/>
</dbReference>
<dbReference type="AlphaFoldDB" id="A0A8J6HUJ8"/>
<protein>
    <recommendedName>
        <fullName evidence="1">Ciliogenesis-associated TTC17-interacting protein N-terminal domain-containing protein</fullName>
    </recommendedName>
</protein>
<dbReference type="CDD" id="cd22973">
    <property type="entry name" value="DD_CATIP"/>
    <property type="match status" value="1"/>
</dbReference>
<keyword evidence="3" id="KW-1185">Reference proteome</keyword>
<accession>A0A8J6HUJ8</accession>
<reference evidence="2" key="1">
    <citation type="journal article" date="2020" name="J Insects Food Feed">
        <title>The yellow mealworm (Tenebrio molitor) genome: a resource for the emerging insects as food and feed industry.</title>
        <authorList>
            <person name="Eriksson T."/>
            <person name="Andere A."/>
            <person name="Kelstrup H."/>
            <person name="Emery V."/>
            <person name="Picard C."/>
        </authorList>
    </citation>
    <scope>NUCLEOTIDE SEQUENCE</scope>
    <source>
        <strain evidence="2">Stoneville</strain>
        <tissue evidence="2">Whole head</tissue>
    </source>
</reference>
<comment type="caution">
    <text evidence="2">The sequence shown here is derived from an EMBL/GenBank/DDBJ whole genome shotgun (WGS) entry which is preliminary data.</text>
</comment>
<dbReference type="PANTHER" id="PTHR15505:SF4">
    <property type="entry name" value="RIIA DOMAIN-CONTAINING PROTEIN 1"/>
    <property type="match status" value="1"/>
</dbReference>
<reference evidence="2" key="2">
    <citation type="submission" date="2021-08" db="EMBL/GenBank/DDBJ databases">
        <authorList>
            <person name="Eriksson T."/>
        </authorList>
    </citation>
    <scope>NUCLEOTIDE SEQUENCE</scope>
    <source>
        <strain evidence="2">Stoneville</strain>
        <tissue evidence="2">Whole head</tissue>
    </source>
</reference>
<organism evidence="2 3">
    <name type="scientific">Tenebrio molitor</name>
    <name type="common">Yellow mealworm beetle</name>
    <dbReference type="NCBI Taxonomy" id="7067"/>
    <lineage>
        <taxon>Eukaryota</taxon>
        <taxon>Metazoa</taxon>
        <taxon>Ecdysozoa</taxon>
        <taxon>Arthropoda</taxon>
        <taxon>Hexapoda</taxon>
        <taxon>Insecta</taxon>
        <taxon>Pterygota</taxon>
        <taxon>Neoptera</taxon>
        <taxon>Endopterygota</taxon>
        <taxon>Coleoptera</taxon>
        <taxon>Polyphaga</taxon>
        <taxon>Cucujiformia</taxon>
        <taxon>Tenebrionidae</taxon>
        <taxon>Tenebrio</taxon>
    </lineage>
</organism>
<dbReference type="EMBL" id="JABDTM020010378">
    <property type="protein sequence ID" value="KAH0820892.1"/>
    <property type="molecule type" value="Genomic_DNA"/>
</dbReference>
<proteinExistence type="predicted"/>
<feature type="domain" description="Ciliogenesis-associated TTC17-interacting protein N-terminal" evidence="1">
    <location>
        <begin position="63"/>
        <end position="146"/>
    </location>
</feature>
<evidence type="ECO:0000313" key="3">
    <source>
        <dbReference type="Proteomes" id="UP000719412"/>
    </source>
</evidence>
<gene>
    <name evidence="2" type="ORF">GEV33_001899</name>
</gene>
<dbReference type="InterPro" id="IPR048777">
    <property type="entry name" value="CATIP_N"/>
</dbReference>
<dbReference type="SUPFAM" id="SSF47391">
    <property type="entry name" value="Dimerization-anchoring domain of cAMP-dependent PK regulatory subunit"/>
    <property type="match status" value="1"/>
</dbReference>